<dbReference type="EMBL" id="KZ305066">
    <property type="protein sequence ID" value="PIA31688.1"/>
    <property type="molecule type" value="Genomic_DNA"/>
</dbReference>
<accession>A0A2G5CK89</accession>
<sequence length="171" mass="18296">MNLGFNTRATFLASCATQPCKDTIHSSHPIHTHTLRSLLFSLDHSKTMAMNLMSSLFIISYSLFILCLHFSSSLAIRPAGPIQDKNACNCNFCPASQPLGRKTKTASVGSAHHLLAGAVGRLMTSLLRMKTKIGSVGSAHRLLEGVVGHLTTSVLGRKLKTPASVGRTQGL</sequence>
<dbReference type="InParanoid" id="A0A2G5CK89"/>
<feature type="transmembrane region" description="Helical" evidence="1">
    <location>
        <begin position="48"/>
        <end position="68"/>
    </location>
</feature>
<evidence type="ECO:0000313" key="2">
    <source>
        <dbReference type="EMBL" id="PIA31688.1"/>
    </source>
</evidence>
<protein>
    <submittedName>
        <fullName evidence="2">Uncharacterized protein</fullName>
    </submittedName>
</protein>
<keyword evidence="1" id="KW-0812">Transmembrane</keyword>
<dbReference type="AlphaFoldDB" id="A0A2G5CK89"/>
<dbReference type="Proteomes" id="UP000230069">
    <property type="component" value="Unassembled WGS sequence"/>
</dbReference>
<evidence type="ECO:0000313" key="3">
    <source>
        <dbReference type="Proteomes" id="UP000230069"/>
    </source>
</evidence>
<keyword evidence="3" id="KW-1185">Reference proteome</keyword>
<name>A0A2G5CK89_AQUCA</name>
<evidence type="ECO:0000256" key="1">
    <source>
        <dbReference type="SAM" id="Phobius"/>
    </source>
</evidence>
<gene>
    <name evidence="2" type="ORF">AQUCO_04900173v1</name>
</gene>
<organism evidence="2 3">
    <name type="scientific">Aquilegia coerulea</name>
    <name type="common">Rocky mountain columbine</name>
    <dbReference type="NCBI Taxonomy" id="218851"/>
    <lineage>
        <taxon>Eukaryota</taxon>
        <taxon>Viridiplantae</taxon>
        <taxon>Streptophyta</taxon>
        <taxon>Embryophyta</taxon>
        <taxon>Tracheophyta</taxon>
        <taxon>Spermatophyta</taxon>
        <taxon>Magnoliopsida</taxon>
        <taxon>Ranunculales</taxon>
        <taxon>Ranunculaceae</taxon>
        <taxon>Thalictroideae</taxon>
        <taxon>Aquilegia</taxon>
    </lineage>
</organism>
<reference evidence="2 3" key="1">
    <citation type="submission" date="2017-09" db="EMBL/GenBank/DDBJ databases">
        <title>WGS assembly of Aquilegia coerulea Goldsmith.</title>
        <authorList>
            <person name="Hodges S."/>
            <person name="Kramer E."/>
            <person name="Nordborg M."/>
            <person name="Tomkins J."/>
            <person name="Borevitz J."/>
            <person name="Derieg N."/>
            <person name="Yan J."/>
            <person name="Mihaltcheva S."/>
            <person name="Hayes R.D."/>
            <person name="Rokhsar D."/>
        </authorList>
    </citation>
    <scope>NUCLEOTIDE SEQUENCE [LARGE SCALE GENOMIC DNA]</scope>
    <source>
        <strain evidence="3">cv. Goldsmith</strain>
    </source>
</reference>
<keyword evidence="1" id="KW-1133">Transmembrane helix</keyword>
<proteinExistence type="predicted"/>
<keyword evidence="1" id="KW-0472">Membrane</keyword>